<feature type="region of interest" description="Disordered" evidence="1">
    <location>
        <begin position="191"/>
        <end position="242"/>
    </location>
</feature>
<sequence length="657" mass="72234">MATTTTEDADPSSSSYSPSKAITAIRDARPPATDRFTYLTIVESNLSPEVLPTLNEVLQDAGLTQEIGWDLVFNLVNLPGSSSCLETIARLGNPREVILKVLETLELLGEEEGYEADDEAETQQEKKEGEVTKTEKFITLMGMLAILHGRIKTKYPSRFLAQTLQTVLGAYEAGSEEMTAGVVNLVHSLSGKRARPPLPSRKSSVNVVNLDLEGDRGKNAPDPEADDHEGTGKEGEGGRIEDPDETELQQKLLLSFATCVLERYANGNDLAWAGRLVEFYEPERIVPGRKTLMGAFREDEGLLAKDEIVGKLVALIGDLGLRSCSKTFLKHVCEGPLHDNPLAGSEDFESASQVKLSTGGAVCLVAYWVFSSTIFDADHPQPEMNIFPDHYAVLDKFLQDDAHTQIQQSPGTVEALITIGLWLHENNFTSANPNTPLTNPTTSPEDPTSDFMRYIHLVTLIALFHPKLHVRNAASTLAGQVLHSDPSDDDRLKVLYDLLENCTFASLKARAIAWLREELITASTAKLRQPTVFSTTQALETVQYVVFPSLDFLVEDTNLEEVIEYLVGNAPFLMQAVNLGLFLWSSPEKWKSVLPANMDATVRQRWFEPLLEAIERVQKESKNEGAELGPVEAELAVLKGRLEDLAGKEGFTGGKGI</sequence>
<dbReference type="GO" id="GO:0034599">
    <property type="term" value="P:cellular response to oxidative stress"/>
    <property type="evidence" value="ECO:0007669"/>
    <property type="project" value="InterPro"/>
</dbReference>
<dbReference type="Pfam" id="PF08568">
    <property type="entry name" value="Kinetochor_Ybp2"/>
    <property type="match status" value="1"/>
</dbReference>
<feature type="compositionally biased region" description="Basic and acidic residues" evidence="1">
    <location>
        <begin position="228"/>
        <end position="241"/>
    </location>
</feature>
<evidence type="ECO:0000256" key="1">
    <source>
        <dbReference type="SAM" id="MobiDB-lite"/>
    </source>
</evidence>
<dbReference type="PANTHER" id="PTHR28020">
    <property type="entry name" value="YAP1-BINDING PROTEIN 1-RELATED"/>
    <property type="match status" value="1"/>
</dbReference>
<dbReference type="GO" id="GO:0005737">
    <property type="term" value="C:cytoplasm"/>
    <property type="evidence" value="ECO:0007669"/>
    <property type="project" value="TreeGrafter"/>
</dbReference>
<reference evidence="2" key="1">
    <citation type="submission" date="2023-06" db="EMBL/GenBank/DDBJ databases">
        <title>Genome-scale phylogeny and comparative genomics of the fungal order Sordariales.</title>
        <authorList>
            <consortium name="Lawrence Berkeley National Laboratory"/>
            <person name="Hensen N."/>
            <person name="Bonometti L."/>
            <person name="Westerberg I."/>
            <person name="Brannstrom I.O."/>
            <person name="Guillou S."/>
            <person name="Cros-Aarteil S."/>
            <person name="Calhoun S."/>
            <person name="Haridas S."/>
            <person name="Kuo A."/>
            <person name="Mondo S."/>
            <person name="Pangilinan J."/>
            <person name="Riley R."/>
            <person name="Labutti K."/>
            <person name="Andreopoulos B."/>
            <person name="Lipzen A."/>
            <person name="Chen C."/>
            <person name="Yanf M."/>
            <person name="Daum C."/>
            <person name="Ng V."/>
            <person name="Clum A."/>
            <person name="Steindorff A."/>
            <person name="Ohm R."/>
            <person name="Martin F."/>
            <person name="Silar P."/>
            <person name="Natvig D."/>
            <person name="Lalanne C."/>
            <person name="Gautier V."/>
            <person name="Ament-Velasquez S.L."/>
            <person name="Kruys A."/>
            <person name="Hutchinson M.I."/>
            <person name="Powell A.J."/>
            <person name="Barry K."/>
            <person name="Miller A.N."/>
            <person name="Grigoriev I.V."/>
            <person name="Debuchy R."/>
            <person name="Gladieux P."/>
            <person name="Thoren M.H."/>
            <person name="Johannesson H."/>
        </authorList>
    </citation>
    <scope>NUCLEOTIDE SEQUENCE</scope>
    <source>
        <strain evidence="2">CBS 540.89</strain>
    </source>
</reference>
<name>A0AA40EI10_9PEZI</name>
<protein>
    <submittedName>
        <fullName evidence="2">YAP-binding/ALF4/Glomulin</fullName>
    </submittedName>
</protein>
<keyword evidence="3" id="KW-1185">Reference proteome</keyword>
<dbReference type="AlphaFoldDB" id="A0AA40EI10"/>
<dbReference type="InterPro" id="IPR040347">
    <property type="entry name" value="YBP1/2"/>
</dbReference>
<evidence type="ECO:0000313" key="2">
    <source>
        <dbReference type="EMBL" id="KAK0736863.1"/>
    </source>
</evidence>
<comment type="caution">
    <text evidence="2">The sequence shown here is derived from an EMBL/GenBank/DDBJ whole genome shotgun (WGS) entry which is preliminary data.</text>
</comment>
<organism evidence="2 3">
    <name type="scientific">Apiosordaria backusii</name>
    <dbReference type="NCBI Taxonomy" id="314023"/>
    <lineage>
        <taxon>Eukaryota</taxon>
        <taxon>Fungi</taxon>
        <taxon>Dikarya</taxon>
        <taxon>Ascomycota</taxon>
        <taxon>Pezizomycotina</taxon>
        <taxon>Sordariomycetes</taxon>
        <taxon>Sordariomycetidae</taxon>
        <taxon>Sordariales</taxon>
        <taxon>Lasiosphaeriaceae</taxon>
        <taxon>Apiosordaria</taxon>
    </lineage>
</organism>
<gene>
    <name evidence="2" type="ORF">B0T21DRAFT_286326</name>
</gene>
<dbReference type="InterPro" id="IPR013877">
    <property type="entry name" value="YAP-bd/ALF4/Glomulin"/>
</dbReference>
<dbReference type="Proteomes" id="UP001172159">
    <property type="component" value="Unassembled WGS sequence"/>
</dbReference>
<dbReference type="PANTHER" id="PTHR28020:SF1">
    <property type="entry name" value="YAP1-BINDING PROTEIN 1-RELATED"/>
    <property type="match status" value="1"/>
</dbReference>
<feature type="region of interest" description="Disordered" evidence="1">
    <location>
        <begin position="1"/>
        <end position="21"/>
    </location>
</feature>
<evidence type="ECO:0000313" key="3">
    <source>
        <dbReference type="Proteomes" id="UP001172159"/>
    </source>
</evidence>
<dbReference type="EMBL" id="JAUKTV010000005">
    <property type="protein sequence ID" value="KAK0736863.1"/>
    <property type="molecule type" value="Genomic_DNA"/>
</dbReference>
<accession>A0AA40EI10</accession>
<proteinExistence type="predicted"/>